<comment type="caution">
    <text evidence="1">The sequence shown here is derived from an EMBL/GenBank/DDBJ whole genome shotgun (WGS) entry which is preliminary data.</text>
</comment>
<protein>
    <submittedName>
        <fullName evidence="2">DUF771 domain-containing protein</fullName>
    </submittedName>
    <submittedName>
        <fullName evidence="1">Phage-like protein</fullName>
    </submittedName>
</protein>
<evidence type="ECO:0000313" key="2">
    <source>
        <dbReference type="EMBL" id="MDC2830430.1"/>
    </source>
</evidence>
<dbReference type="AlphaFoldDB" id="A0A099YD67"/>
<dbReference type="Proteomes" id="UP001220670">
    <property type="component" value="Unassembled WGS sequence"/>
</dbReference>
<reference evidence="2" key="2">
    <citation type="submission" date="2023-01" db="EMBL/GenBank/DDBJ databases">
        <title>Genome analysis of 13 Lactobacillus isolated from gut of wild boar.</title>
        <authorList>
            <person name="Papp P."/>
            <person name="Libisch B."/>
            <person name="Nagy T."/>
            <person name="Olasz F."/>
        </authorList>
    </citation>
    <scope>NUCLEOTIDE SEQUENCE</scope>
    <source>
        <strain evidence="2">F146</strain>
    </source>
</reference>
<dbReference type="RefSeq" id="WP_034540193.1">
    <property type="nucleotide sequence ID" value="NZ_JAQERR010000012.1"/>
</dbReference>
<accession>A0A099YD67</accession>
<evidence type="ECO:0000313" key="3">
    <source>
        <dbReference type="Proteomes" id="UP000030001"/>
    </source>
</evidence>
<dbReference type="EMBL" id="JAQONE010000025">
    <property type="protein sequence ID" value="MDC2830430.1"/>
    <property type="molecule type" value="Genomic_DNA"/>
</dbReference>
<proteinExistence type="predicted"/>
<gene>
    <name evidence="1" type="ORF">LX03_06015</name>
    <name evidence="2" type="ORF">PO250_09010</name>
</gene>
<reference evidence="1 3" key="1">
    <citation type="submission" date="2014-09" db="EMBL/GenBank/DDBJ databases">
        <title>Lactobacillus mucosae CRL573 Genome Sequencing.</title>
        <authorList>
            <person name="Bleckwedel J."/>
            <person name="Teran L.C."/>
            <person name="Bonacina J."/>
            <person name="Saavedra L."/>
            <person name="Mozzi F.B."/>
            <person name="Raya R.R."/>
        </authorList>
    </citation>
    <scope>NUCLEOTIDE SEQUENCE [LARGE SCALE GENOMIC DNA]</scope>
    <source>
        <strain evidence="1 3">CRL573</strain>
    </source>
</reference>
<sequence length="107" mass="12141">MELLIDDKAINSAVLEAVDSLGLIPKEDAIGRTIDINEFRRKYCGGKSAPWVRLYIFDKFPETDFANGGWVIAPHATSGVKKSIIFEYEASRWIEAHKREIDWSAKI</sequence>
<dbReference type="Proteomes" id="UP000030001">
    <property type="component" value="Unassembled WGS sequence"/>
</dbReference>
<evidence type="ECO:0000313" key="1">
    <source>
        <dbReference type="EMBL" id="KGL66848.1"/>
    </source>
</evidence>
<name>A0A099YD67_LIMMU</name>
<organism evidence="1 3">
    <name type="scientific">Limosilactobacillus mucosae</name>
    <name type="common">Lactobacillus mucosae</name>
    <dbReference type="NCBI Taxonomy" id="97478"/>
    <lineage>
        <taxon>Bacteria</taxon>
        <taxon>Bacillati</taxon>
        <taxon>Bacillota</taxon>
        <taxon>Bacilli</taxon>
        <taxon>Lactobacillales</taxon>
        <taxon>Lactobacillaceae</taxon>
        <taxon>Limosilactobacillus</taxon>
    </lineage>
</organism>
<dbReference type="EMBL" id="JROC01000032">
    <property type="protein sequence ID" value="KGL66848.1"/>
    <property type="molecule type" value="Genomic_DNA"/>
</dbReference>